<dbReference type="InterPro" id="IPR022225">
    <property type="entry name" value="Phage_tail_fibre_N"/>
</dbReference>
<dbReference type="Pfam" id="PF12571">
    <property type="entry name" value="Phage_tail_fib"/>
    <property type="match status" value="1"/>
</dbReference>
<protein>
    <submittedName>
        <fullName evidence="2">Phage tail protein</fullName>
    </submittedName>
</protein>
<dbReference type="EMBL" id="JAUFQC010000027">
    <property type="protein sequence ID" value="MDN3611351.1"/>
    <property type="molecule type" value="Genomic_DNA"/>
</dbReference>
<dbReference type="RefSeq" id="WP_170882839.1">
    <property type="nucleotide sequence ID" value="NZ_JABEYA020000006.1"/>
</dbReference>
<gene>
    <name evidence="2" type="ORF">QWZ16_17255</name>
</gene>
<dbReference type="PANTHER" id="PTHR35191:SF1">
    <property type="entry name" value="PROPHAGE SIDE TAIL FIBER PROTEIN HOMOLOG STFQ-RELATED"/>
    <property type="match status" value="1"/>
</dbReference>
<name>A0ABT8BVZ7_9VIBR</name>
<feature type="domain" description="Phage tail fibre protein N-terminal" evidence="1">
    <location>
        <begin position="1"/>
        <end position="148"/>
    </location>
</feature>
<comment type="caution">
    <text evidence="2">The sequence shown here is derived from an EMBL/GenBank/DDBJ whole genome shotgun (WGS) entry which is preliminary data.</text>
</comment>
<dbReference type="PANTHER" id="PTHR35191">
    <property type="entry name" value="PROPHAGE SIDE TAIL FIBER PROTEIN HOMOLOG STFQ-RELATED"/>
    <property type="match status" value="1"/>
</dbReference>
<dbReference type="Proteomes" id="UP001238540">
    <property type="component" value="Unassembled WGS sequence"/>
</dbReference>
<organism evidence="2 3">
    <name type="scientific">Vibrio ostreicida</name>
    <dbReference type="NCBI Taxonomy" id="526588"/>
    <lineage>
        <taxon>Bacteria</taxon>
        <taxon>Pseudomonadati</taxon>
        <taxon>Pseudomonadota</taxon>
        <taxon>Gammaproteobacteria</taxon>
        <taxon>Vibrionales</taxon>
        <taxon>Vibrionaceae</taxon>
        <taxon>Vibrio</taxon>
    </lineage>
</organism>
<keyword evidence="3" id="KW-1185">Reference proteome</keyword>
<accession>A0ABT8BVZ7</accession>
<evidence type="ECO:0000313" key="2">
    <source>
        <dbReference type="EMBL" id="MDN3611351.1"/>
    </source>
</evidence>
<evidence type="ECO:0000313" key="3">
    <source>
        <dbReference type="Proteomes" id="UP001238540"/>
    </source>
</evidence>
<reference evidence="3" key="1">
    <citation type="journal article" date="2019" name="Int. J. Syst. Evol. Microbiol.">
        <title>The Global Catalogue of Microorganisms (GCM) 10K type strain sequencing project: providing services to taxonomists for standard genome sequencing and annotation.</title>
        <authorList>
            <consortium name="The Broad Institute Genomics Platform"/>
            <consortium name="The Broad Institute Genome Sequencing Center for Infectious Disease"/>
            <person name="Wu L."/>
            <person name="Ma J."/>
        </authorList>
    </citation>
    <scope>NUCLEOTIDE SEQUENCE [LARGE SCALE GENOMIC DNA]</scope>
    <source>
        <strain evidence="3">CECT 7398</strain>
    </source>
</reference>
<proteinExistence type="predicted"/>
<evidence type="ECO:0000259" key="1">
    <source>
        <dbReference type="Pfam" id="PF12571"/>
    </source>
</evidence>
<dbReference type="InterPro" id="IPR051934">
    <property type="entry name" value="Phage_Tail_Fiber_Structural"/>
</dbReference>
<sequence length="393" mass="43997">MSKFFTILTQVGEAKLANATALGQTIRLAQLAIGDGNGVLPTPDQKQTALINELRREPLNAVDTDPNNPNWIICEQVIPENVGGWTIREIGLYDGDGDLVAVGNFPETYKPVLAEGSGRTQTVRVVLQVSASSSVELKIDPAIVLATREYVDKQDNDHAEDLNPHPQYVLVGVGQFLPYDPERCYSVGEICYTKDPVTRELSYWQWYSNRESLTGKDPINIAHRHPGWKDTTKPFYWIPYTGDQVGTPFFWLDTTPPEWAVMEINVDLPVAVYWRLARTYPHLVNNGVINTGEIRGEFLRVLDQGRGVDSGRTLGSYQAGTKITGEVGDPSTPNGHTIANINDVFGDPLYEDLSEFDARINYSRTNLPIYEPWHVWWVTTRPRNTARPMAIAI</sequence>